<dbReference type="Gene3D" id="3.30.40.10">
    <property type="entry name" value="Zinc/RING finger domain, C3HC4 (zinc finger)"/>
    <property type="match status" value="1"/>
</dbReference>
<keyword evidence="16" id="KW-0325">Glycoprotein</keyword>
<evidence type="ECO:0000259" key="21">
    <source>
        <dbReference type="PROSITE" id="PS50089"/>
    </source>
</evidence>
<keyword evidence="5" id="KW-0433">Leucine-rich repeat</keyword>
<dbReference type="InterPro" id="IPR055414">
    <property type="entry name" value="LRR_R13L4/SHOC2-like"/>
</dbReference>
<dbReference type="InterPro" id="IPR013083">
    <property type="entry name" value="Znf_RING/FYVE/PHD"/>
</dbReference>
<evidence type="ECO:0000256" key="8">
    <source>
        <dbReference type="ARBA" id="ARBA00022723"/>
    </source>
</evidence>
<protein>
    <recommendedName>
        <fullName evidence="4">RING-type E3 ubiquitin transferase</fullName>
        <ecNumber evidence="4">2.3.2.27</ecNumber>
    </recommendedName>
</protein>
<keyword evidence="13" id="KW-0862">Zinc</keyword>
<dbReference type="AlphaFoldDB" id="A0A7J6VPF1"/>
<dbReference type="PROSITE" id="PS50089">
    <property type="entry name" value="ZF_RING_2"/>
    <property type="match status" value="1"/>
</dbReference>
<evidence type="ECO:0000256" key="1">
    <source>
        <dbReference type="ARBA" id="ARBA00000900"/>
    </source>
</evidence>
<evidence type="ECO:0000256" key="18">
    <source>
        <dbReference type="PROSITE-ProRule" id="PRU00175"/>
    </source>
</evidence>
<comment type="subcellular location">
    <subcellularLocation>
        <location evidence="2">Membrane</location>
        <topology evidence="2">Single-pass membrane protein</topology>
    </subcellularLocation>
</comment>
<evidence type="ECO:0000256" key="15">
    <source>
        <dbReference type="ARBA" id="ARBA00023136"/>
    </source>
</evidence>
<keyword evidence="6" id="KW-0808">Transferase</keyword>
<dbReference type="GO" id="GO:0030247">
    <property type="term" value="F:polysaccharide binding"/>
    <property type="evidence" value="ECO:0007669"/>
    <property type="project" value="InterPro"/>
</dbReference>
<dbReference type="Gene3D" id="3.80.10.10">
    <property type="entry name" value="Ribonuclease Inhibitor"/>
    <property type="match status" value="3"/>
</dbReference>
<comment type="similarity">
    <text evidence="17">Belongs to the RING-type zinc finger family. ATL subfamily.</text>
</comment>
<evidence type="ECO:0000313" key="23">
    <source>
        <dbReference type="Proteomes" id="UP000554482"/>
    </source>
</evidence>
<dbReference type="GO" id="GO:0008270">
    <property type="term" value="F:zinc ion binding"/>
    <property type="evidence" value="ECO:0007669"/>
    <property type="project" value="UniProtKB-KW"/>
</dbReference>
<keyword evidence="8" id="KW-0479">Metal-binding</keyword>
<keyword evidence="7 19" id="KW-0812">Transmembrane</keyword>
<dbReference type="InterPro" id="IPR003591">
    <property type="entry name" value="Leu-rich_rpt_typical-subtyp"/>
</dbReference>
<dbReference type="Pfam" id="PF13639">
    <property type="entry name" value="zf-RING_2"/>
    <property type="match status" value="1"/>
</dbReference>
<evidence type="ECO:0000313" key="22">
    <source>
        <dbReference type="EMBL" id="KAF5186075.1"/>
    </source>
</evidence>
<evidence type="ECO:0000256" key="9">
    <source>
        <dbReference type="ARBA" id="ARBA00022729"/>
    </source>
</evidence>
<feature type="chain" id="PRO_5029779289" description="RING-type E3 ubiquitin transferase" evidence="20">
    <location>
        <begin position="26"/>
        <end position="630"/>
    </location>
</feature>
<comment type="caution">
    <text evidence="22">The sequence shown here is derived from an EMBL/GenBank/DDBJ whole genome shotgun (WGS) entry which is preliminary data.</text>
</comment>
<evidence type="ECO:0000256" key="5">
    <source>
        <dbReference type="ARBA" id="ARBA00022614"/>
    </source>
</evidence>
<comment type="catalytic activity">
    <reaction evidence="1">
        <text>S-ubiquitinyl-[E2 ubiquitin-conjugating enzyme]-L-cysteine + [acceptor protein]-L-lysine = [E2 ubiquitin-conjugating enzyme]-L-cysteine + N(6)-ubiquitinyl-[acceptor protein]-L-lysine.</text>
        <dbReference type="EC" id="2.3.2.27"/>
    </reaction>
</comment>
<dbReference type="SMART" id="SM00184">
    <property type="entry name" value="RING"/>
    <property type="match status" value="1"/>
</dbReference>
<dbReference type="InterPro" id="IPR013210">
    <property type="entry name" value="LRR_N_plant-typ"/>
</dbReference>
<evidence type="ECO:0000256" key="17">
    <source>
        <dbReference type="ARBA" id="ARBA00024209"/>
    </source>
</evidence>
<dbReference type="EMBL" id="JABWDY010029871">
    <property type="protein sequence ID" value="KAF5186075.1"/>
    <property type="molecule type" value="Genomic_DNA"/>
</dbReference>
<evidence type="ECO:0000256" key="7">
    <source>
        <dbReference type="ARBA" id="ARBA00022692"/>
    </source>
</evidence>
<dbReference type="GO" id="GO:0016301">
    <property type="term" value="F:kinase activity"/>
    <property type="evidence" value="ECO:0007669"/>
    <property type="project" value="UniProtKB-KW"/>
</dbReference>
<sequence length="630" mass="69405">MDALQKHVYIFSVILLLAVFQKAEAGYESEANALLKWKSSLSSQTVLSSWYSNATTLSPCSWYGIACDNAGRVTEISLSSGNLQGKLENLDFSSFPNLIHLDLSQNKLLGNIPIHIGALSKLNHLDLSVNTLTGTLPASLANLTRIIVLNISNNGLTGELKPFMFTNWTTLVSLALQSNVFSGVIPHEIDLLTNLKELSLSYNNMTGSIPSEIGNLKSLVILALRGNNLFGLIPQTLGNLSNLAILYLDQNSLSGSVPSNIGTLRNLHDLRLFRNQLFGSLPQGIGNLSSLLEDDDQQESCGYPGFNLTCNIINKSVVIKLGSWGEFLVRDIDYATQEVTLNDQDHCLAKRLMNMNLTGSPLKAAFYETFHFFNCPLNVSFSFMEPVTCLSTSNYSVFAVPSMSGGRYVFNSCEFITTVMVPTPAPSWEAYYEYGYQAQINDDLHLVWLTPNCAECDQRGGKCGFKNSKSSDIRCFDLPRRGLPKAVKYVLSIGVGIPTLLCVILIACYICGRCKSFNGNNHHFRHRNFESSSSVMPQAPIFVVGLDEAVIQSYPKTVLGESRRLAKPDDNTCSICLSEYQAKDTLKTIPSCKHCFHADCIDEWLRRNVTCPLCRNASMPIPLPPPLAAP</sequence>
<dbReference type="Pfam" id="PF14380">
    <property type="entry name" value="WAK_assoc"/>
    <property type="match status" value="1"/>
</dbReference>
<evidence type="ECO:0000256" key="13">
    <source>
        <dbReference type="ARBA" id="ARBA00022833"/>
    </source>
</evidence>
<proteinExistence type="inferred from homology"/>
<dbReference type="InterPro" id="IPR032872">
    <property type="entry name" value="WAK_assoc_C"/>
</dbReference>
<dbReference type="EC" id="2.3.2.27" evidence="4"/>
<dbReference type="InterPro" id="IPR025287">
    <property type="entry name" value="WAK_GUB"/>
</dbReference>
<feature type="domain" description="RING-type" evidence="21">
    <location>
        <begin position="573"/>
        <end position="615"/>
    </location>
</feature>
<evidence type="ECO:0000256" key="19">
    <source>
        <dbReference type="SAM" id="Phobius"/>
    </source>
</evidence>
<dbReference type="CDD" id="cd16461">
    <property type="entry name" value="RING-H2_EL5-like"/>
    <property type="match status" value="1"/>
</dbReference>
<accession>A0A7J6VPF1</accession>
<feature type="transmembrane region" description="Helical" evidence="19">
    <location>
        <begin position="489"/>
        <end position="512"/>
    </location>
</feature>
<keyword evidence="9 20" id="KW-0732">Signal</keyword>
<dbReference type="SUPFAM" id="SSF57850">
    <property type="entry name" value="RING/U-box"/>
    <property type="match status" value="1"/>
</dbReference>
<keyword evidence="11 18" id="KW-0863">Zinc-finger</keyword>
<dbReference type="InterPro" id="IPR032675">
    <property type="entry name" value="LRR_dom_sf"/>
</dbReference>
<dbReference type="InterPro" id="IPR001841">
    <property type="entry name" value="Znf_RING"/>
</dbReference>
<evidence type="ECO:0000256" key="20">
    <source>
        <dbReference type="SAM" id="SignalP"/>
    </source>
</evidence>
<dbReference type="Pfam" id="PF13947">
    <property type="entry name" value="GUB_WAK_bind"/>
    <property type="match status" value="1"/>
</dbReference>
<keyword evidence="23" id="KW-1185">Reference proteome</keyword>
<dbReference type="PANTHER" id="PTHR46279:SF9">
    <property type="entry name" value="OS01G0116300 PROTEIN"/>
    <property type="match status" value="1"/>
</dbReference>
<evidence type="ECO:0000256" key="2">
    <source>
        <dbReference type="ARBA" id="ARBA00004167"/>
    </source>
</evidence>
<dbReference type="Proteomes" id="UP000554482">
    <property type="component" value="Unassembled WGS sequence"/>
</dbReference>
<evidence type="ECO:0000256" key="12">
    <source>
        <dbReference type="ARBA" id="ARBA00022786"/>
    </source>
</evidence>
<keyword evidence="22" id="KW-0418">Kinase</keyword>
<evidence type="ECO:0000256" key="10">
    <source>
        <dbReference type="ARBA" id="ARBA00022737"/>
    </source>
</evidence>
<dbReference type="PANTHER" id="PTHR46279">
    <property type="entry name" value="RING/U-BOX SUPERFAMILY PROTEIN"/>
    <property type="match status" value="1"/>
</dbReference>
<name>A0A7J6VPF1_THATH</name>
<dbReference type="GO" id="GO:0016020">
    <property type="term" value="C:membrane"/>
    <property type="evidence" value="ECO:0007669"/>
    <property type="project" value="UniProtKB-SubCell"/>
</dbReference>
<organism evidence="22 23">
    <name type="scientific">Thalictrum thalictroides</name>
    <name type="common">Rue-anemone</name>
    <name type="synonym">Anemone thalictroides</name>
    <dbReference type="NCBI Taxonomy" id="46969"/>
    <lineage>
        <taxon>Eukaryota</taxon>
        <taxon>Viridiplantae</taxon>
        <taxon>Streptophyta</taxon>
        <taxon>Embryophyta</taxon>
        <taxon>Tracheophyta</taxon>
        <taxon>Spermatophyta</taxon>
        <taxon>Magnoliopsida</taxon>
        <taxon>Ranunculales</taxon>
        <taxon>Ranunculaceae</taxon>
        <taxon>Thalictroideae</taxon>
        <taxon>Thalictrum</taxon>
    </lineage>
</organism>
<dbReference type="FunFam" id="3.80.10.10:FF:000400">
    <property type="entry name" value="Nuclear pore complex protein NUP107"/>
    <property type="match status" value="1"/>
</dbReference>
<feature type="signal peptide" evidence="20">
    <location>
        <begin position="1"/>
        <end position="25"/>
    </location>
</feature>
<gene>
    <name evidence="22" type="ORF">FRX31_024342</name>
</gene>
<dbReference type="Pfam" id="PF08263">
    <property type="entry name" value="LRRNT_2"/>
    <property type="match status" value="1"/>
</dbReference>
<dbReference type="InterPro" id="IPR046948">
    <property type="entry name" value="ATL20-22-like"/>
</dbReference>
<reference evidence="22 23" key="1">
    <citation type="submission" date="2020-06" db="EMBL/GenBank/DDBJ databases">
        <title>Transcriptomic and genomic resources for Thalictrum thalictroides and T. hernandezii: Facilitating candidate gene discovery in an emerging model plant lineage.</title>
        <authorList>
            <person name="Arias T."/>
            <person name="Riano-Pachon D.M."/>
            <person name="Di Stilio V.S."/>
        </authorList>
    </citation>
    <scope>NUCLEOTIDE SEQUENCE [LARGE SCALE GENOMIC DNA]</scope>
    <source>
        <strain evidence="23">cv. WT478/WT964</strain>
        <tissue evidence="22">Leaves</tissue>
    </source>
</reference>
<comment type="pathway">
    <text evidence="3">Protein modification; protein ubiquitination.</text>
</comment>
<keyword evidence="12" id="KW-0833">Ubl conjugation pathway</keyword>
<evidence type="ECO:0000256" key="6">
    <source>
        <dbReference type="ARBA" id="ARBA00022679"/>
    </source>
</evidence>
<keyword evidence="14 19" id="KW-1133">Transmembrane helix</keyword>
<dbReference type="GO" id="GO:0061630">
    <property type="term" value="F:ubiquitin protein ligase activity"/>
    <property type="evidence" value="ECO:0007669"/>
    <property type="project" value="UniProtKB-EC"/>
</dbReference>
<evidence type="ECO:0000256" key="11">
    <source>
        <dbReference type="ARBA" id="ARBA00022771"/>
    </source>
</evidence>
<dbReference type="OrthoDB" id="8062037at2759"/>
<dbReference type="SUPFAM" id="SSF52058">
    <property type="entry name" value="L domain-like"/>
    <property type="match status" value="1"/>
</dbReference>
<dbReference type="Pfam" id="PF23598">
    <property type="entry name" value="LRR_14"/>
    <property type="match status" value="1"/>
</dbReference>
<keyword evidence="10" id="KW-0677">Repeat</keyword>
<dbReference type="InterPro" id="IPR001611">
    <property type="entry name" value="Leu-rich_rpt"/>
</dbReference>
<evidence type="ECO:0000256" key="14">
    <source>
        <dbReference type="ARBA" id="ARBA00022989"/>
    </source>
</evidence>
<keyword evidence="15 19" id="KW-0472">Membrane</keyword>
<dbReference type="Pfam" id="PF00560">
    <property type="entry name" value="LRR_1"/>
    <property type="match status" value="2"/>
</dbReference>
<dbReference type="FunFam" id="3.80.10.10:FF:000041">
    <property type="entry name" value="LRR receptor-like serine/threonine-protein kinase ERECTA"/>
    <property type="match status" value="1"/>
</dbReference>
<evidence type="ECO:0000256" key="4">
    <source>
        <dbReference type="ARBA" id="ARBA00012483"/>
    </source>
</evidence>
<dbReference type="SMART" id="SM00369">
    <property type="entry name" value="LRR_TYP"/>
    <property type="match status" value="5"/>
</dbReference>
<evidence type="ECO:0000256" key="16">
    <source>
        <dbReference type="ARBA" id="ARBA00023180"/>
    </source>
</evidence>
<keyword evidence="22" id="KW-0675">Receptor</keyword>
<evidence type="ECO:0000256" key="3">
    <source>
        <dbReference type="ARBA" id="ARBA00004906"/>
    </source>
</evidence>